<dbReference type="Pfam" id="PF03323">
    <property type="entry name" value="GerA"/>
    <property type="match status" value="1"/>
</dbReference>
<dbReference type="RefSeq" id="WP_066154479.1">
    <property type="nucleotide sequence ID" value="NZ_CP020814.1"/>
</dbReference>
<dbReference type="InterPro" id="IPR050768">
    <property type="entry name" value="UPF0353/GerABKA_families"/>
</dbReference>
<dbReference type="Proteomes" id="UP000193006">
    <property type="component" value="Chromosome"/>
</dbReference>
<evidence type="ECO:0000256" key="1">
    <source>
        <dbReference type="ARBA" id="ARBA00004141"/>
    </source>
</evidence>
<gene>
    <name evidence="6" type="primary">gerAA_1</name>
    <name evidence="6" type="ORF">BkAM31D_07255</name>
</gene>
<evidence type="ECO:0000313" key="6">
    <source>
        <dbReference type="EMBL" id="ARK29672.1"/>
    </source>
</evidence>
<dbReference type="PIRSF" id="PIRSF005690">
    <property type="entry name" value="GerBA"/>
    <property type="match status" value="1"/>
</dbReference>
<feature type="transmembrane region" description="Helical" evidence="5">
    <location>
        <begin position="364"/>
        <end position="383"/>
    </location>
</feature>
<dbReference type="GO" id="GO:0005886">
    <property type="term" value="C:plasma membrane"/>
    <property type="evidence" value="ECO:0007669"/>
    <property type="project" value="UniProtKB-SubCell"/>
</dbReference>
<keyword evidence="7" id="KW-1185">Reference proteome</keyword>
<dbReference type="InterPro" id="IPR004995">
    <property type="entry name" value="Spore_Ger"/>
</dbReference>
<evidence type="ECO:0000256" key="5">
    <source>
        <dbReference type="SAM" id="Phobius"/>
    </source>
</evidence>
<dbReference type="EMBL" id="CP020814">
    <property type="protein sequence ID" value="ARK29672.1"/>
    <property type="molecule type" value="Genomic_DNA"/>
</dbReference>
<comment type="similarity">
    <text evidence="2 4">Belongs to the GerABKA family.</text>
</comment>
<keyword evidence="3 4" id="KW-0472">Membrane</keyword>
<evidence type="ECO:0000256" key="3">
    <source>
        <dbReference type="ARBA" id="ARBA00023136"/>
    </source>
</evidence>
<feature type="transmembrane region" description="Helical" evidence="5">
    <location>
        <begin position="395"/>
        <end position="418"/>
    </location>
</feature>
<dbReference type="AlphaFoldDB" id="A0A1X9MGW3"/>
<reference evidence="6 7" key="1">
    <citation type="submission" date="2017-04" db="EMBL/GenBank/DDBJ databases">
        <title>Bacillus krulwichiae AM31D Genome sequencing and assembly.</title>
        <authorList>
            <person name="Krulwich T.A."/>
            <person name="Anastor L."/>
            <person name="Ehrlich R."/>
            <person name="Ehrlich G.D."/>
            <person name="Janto B."/>
        </authorList>
    </citation>
    <scope>NUCLEOTIDE SEQUENCE [LARGE SCALE GENOMIC DNA]</scope>
    <source>
        <strain evidence="6 7">AM31D</strain>
    </source>
</reference>
<dbReference type="KEGG" id="bkw:BkAM31D_07255"/>
<comment type="subcellular location">
    <subcellularLocation>
        <location evidence="4">Cell membrane</location>
    </subcellularLocation>
    <subcellularLocation>
        <location evidence="1">Membrane</location>
        <topology evidence="1">Multi-pass membrane protein</topology>
    </subcellularLocation>
</comment>
<dbReference type="GO" id="GO:0009847">
    <property type="term" value="P:spore germination"/>
    <property type="evidence" value="ECO:0007669"/>
    <property type="project" value="UniProtKB-UniRule"/>
</dbReference>
<organism evidence="6 7">
    <name type="scientific">Halalkalibacter krulwichiae</name>
    <dbReference type="NCBI Taxonomy" id="199441"/>
    <lineage>
        <taxon>Bacteria</taxon>
        <taxon>Bacillati</taxon>
        <taxon>Bacillota</taxon>
        <taxon>Bacilli</taxon>
        <taxon>Bacillales</taxon>
        <taxon>Bacillaceae</taxon>
        <taxon>Halalkalibacter</taxon>
    </lineage>
</organism>
<dbReference type="PANTHER" id="PTHR22550:SF5">
    <property type="entry name" value="LEUCINE ZIPPER PROTEIN 4"/>
    <property type="match status" value="1"/>
</dbReference>
<feature type="transmembrane region" description="Helical" evidence="5">
    <location>
        <begin position="268"/>
        <end position="290"/>
    </location>
</feature>
<keyword evidence="5" id="KW-0812">Transmembrane</keyword>
<dbReference type="STRING" id="199441.BkAM31D_07255"/>
<proteinExistence type="inferred from homology"/>
<name>A0A1X9MGW3_9BACI</name>
<evidence type="ECO:0000313" key="7">
    <source>
        <dbReference type="Proteomes" id="UP000193006"/>
    </source>
</evidence>
<evidence type="ECO:0000256" key="4">
    <source>
        <dbReference type="PIRNR" id="PIRNR005690"/>
    </source>
</evidence>
<evidence type="ECO:0000256" key="2">
    <source>
        <dbReference type="ARBA" id="ARBA00005278"/>
    </source>
</evidence>
<keyword evidence="5" id="KW-1133">Transmembrane helix</keyword>
<accession>A0A1X9MGW3</accession>
<dbReference type="PANTHER" id="PTHR22550">
    <property type="entry name" value="SPORE GERMINATION PROTEIN"/>
    <property type="match status" value="1"/>
</dbReference>
<feature type="transmembrane region" description="Helical" evidence="5">
    <location>
        <begin position="340"/>
        <end position="358"/>
    </location>
</feature>
<sequence length="454" mass="51638">MYINKNLSVHVKDRLDYCDDLVIRTFPELKIEVLYFGHLVGEEELKNNILQPFSNTNDEEVKIILRRKQYQQEEDINLMVKGVLEGKALIIYQNSLAYVVDIYVPKTRSVTPAEMETVIVGSKEAFIEDIGTNLSMIRRRVKSDYLKVISYNIGTITQTKMYLLYIEGITSPILVKGLQEKIKNIDIKGVNDLNQVIQYLDKKPLSVFPQYFTTERPDVSTSKLLEGRVLCLMDGSPYSLSTPTNFFEFFQSPDDYNQRWLLGTLSRLLRFAALFITLFASAFYVAVSMFHYEIIPVQLLHEFIRSRSKVPFNPVIEALIIEGIIELLREAGARLPSKIGQTIGIVGGIVIGTAAVDAGFSSNVLIIVVSISAMSSFVVPHIIMTASLRITRFYFIILASIFGFFGIIFGFTILVIHLCRLKNLGEYYLKPISPLSLKDIKDTIIRAPYQFFKK</sequence>
<protein>
    <submittedName>
        <fullName evidence="6">Spore germination protein A1</fullName>
    </submittedName>
</protein>